<evidence type="ECO:0008006" key="4">
    <source>
        <dbReference type="Google" id="ProtNLM"/>
    </source>
</evidence>
<keyword evidence="1" id="KW-0472">Membrane</keyword>
<gene>
    <name evidence="2" type="ORF">GSLYS_00015787001</name>
</gene>
<dbReference type="EMBL" id="CAXITT010000475">
    <property type="protein sequence ID" value="CAL1542181.1"/>
    <property type="molecule type" value="Genomic_DNA"/>
</dbReference>
<keyword evidence="1" id="KW-1133">Transmembrane helix</keyword>
<protein>
    <recommendedName>
        <fullName evidence="4">G-protein coupled receptors family 1 profile domain-containing protein</fullName>
    </recommendedName>
</protein>
<evidence type="ECO:0000256" key="1">
    <source>
        <dbReference type="SAM" id="Phobius"/>
    </source>
</evidence>
<dbReference type="AlphaFoldDB" id="A0AAV2I7R1"/>
<keyword evidence="1" id="KW-0812">Transmembrane</keyword>
<reference evidence="2 3" key="1">
    <citation type="submission" date="2024-04" db="EMBL/GenBank/DDBJ databases">
        <authorList>
            <consortium name="Genoscope - CEA"/>
            <person name="William W."/>
        </authorList>
    </citation>
    <scope>NUCLEOTIDE SEQUENCE [LARGE SCALE GENOMIC DNA]</scope>
</reference>
<dbReference type="SUPFAM" id="SSF81321">
    <property type="entry name" value="Family A G protein-coupled receptor-like"/>
    <property type="match status" value="1"/>
</dbReference>
<feature type="transmembrane region" description="Helical" evidence="1">
    <location>
        <begin position="39"/>
        <end position="62"/>
    </location>
</feature>
<accession>A0AAV2I7R1</accession>
<comment type="caution">
    <text evidence="2">The sequence shown here is derived from an EMBL/GenBank/DDBJ whole genome shotgun (WGS) entry which is preliminary data.</text>
</comment>
<dbReference type="Gene3D" id="1.20.1070.10">
    <property type="entry name" value="Rhodopsin 7-helix transmembrane proteins"/>
    <property type="match status" value="1"/>
</dbReference>
<proteinExistence type="predicted"/>
<evidence type="ECO:0000313" key="3">
    <source>
        <dbReference type="Proteomes" id="UP001497497"/>
    </source>
</evidence>
<sequence>MLFFISAVYVLSYLTSITLSVVRVAIPGVILSLNSGPQAVYSLFLLSYLVNSGVNPIFYSFYDRNFKKESKKMFKLITRRKNGCL</sequence>
<organism evidence="2 3">
    <name type="scientific">Lymnaea stagnalis</name>
    <name type="common">Great pond snail</name>
    <name type="synonym">Helix stagnalis</name>
    <dbReference type="NCBI Taxonomy" id="6523"/>
    <lineage>
        <taxon>Eukaryota</taxon>
        <taxon>Metazoa</taxon>
        <taxon>Spiralia</taxon>
        <taxon>Lophotrochozoa</taxon>
        <taxon>Mollusca</taxon>
        <taxon>Gastropoda</taxon>
        <taxon>Heterobranchia</taxon>
        <taxon>Euthyneura</taxon>
        <taxon>Panpulmonata</taxon>
        <taxon>Hygrophila</taxon>
        <taxon>Lymnaeoidea</taxon>
        <taxon>Lymnaeidae</taxon>
        <taxon>Lymnaea</taxon>
    </lineage>
</organism>
<keyword evidence="3" id="KW-1185">Reference proteome</keyword>
<feature type="transmembrane region" description="Helical" evidence="1">
    <location>
        <begin position="7"/>
        <end position="33"/>
    </location>
</feature>
<name>A0AAV2I7R1_LYMST</name>
<dbReference type="Proteomes" id="UP001497497">
    <property type="component" value="Unassembled WGS sequence"/>
</dbReference>
<evidence type="ECO:0000313" key="2">
    <source>
        <dbReference type="EMBL" id="CAL1542181.1"/>
    </source>
</evidence>